<evidence type="ECO:0000256" key="1">
    <source>
        <dbReference type="ARBA" id="ARBA00006484"/>
    </source>
</evidence>
<name>A0ABU3PTB5_9ACTN</name>
<dbReference type="Gene3D" id="3.40.50.720">
    <property type="entry name" value="NAD(P)-binding Rossmann-like Domain"/>
    <property type="match status" value="1"/>
</dbReference>
<dbReference type="RefSeq" id="WP_315731903.1">
    <property type="nucleotide sequence ID" value="NZ_JAVYII010000002.1"/>
</dbReference>
<gene>
    <name evidence="4" type="ORF">RDV89_05315</name>
</gene>
<dbReference type="InterPro" id="IPR036291">
    <property type="entry name" value="NAD(P)-bd_dom_sf"/>
</dbReference>
<dbReference type="PRINTS" id="PR00081">
    <property type="entry name" value="GDHRDH"/>
</dbReference>
<organism evidence="4 5">
    <name type="scientific">Nocardioides imazamoxiresistens</name>
    <dbReference type="NCBI Taxonomy" id="3231893"/>
    <lineage>
        <taxon>Bacteria</taxon>
        <taxon>Bacillati</taxon>
        <taxon>Actinomycetota</taxon>
        <taxon>Actinomycetes</taxon>
        <taxon>Propionibacteriales</taxon>
        <taxon>Nocardioidaceae</taxon>
        <taxon>Nocardioides</taxon>
    </lineage>
</organism>
<evidence type="ECO:0000313" key="5">
    <source>
        <dbReference type="Proteomes" id="UP001268542"/>
    </source>
</evidence>
<dbReference type="PANTHER" id="PTHR44196:SF1">
    <property type="entry name" value="DEHYDROGENASE_REDUCTASE SDR FAMILY MEMBER 7B"/>
    <property type="match status" value="1"/>
</dbReference>
<dbReference type="Pfam" id="PF00106">
    <property type="entry name" value="adh_short"/>
    <property type="match status" value="1"/>
</dbReference>
<dbReference type="PROSITE" id="PS00061">
    <property type="entry name" value="ADH_SHORT"/>
    <property type="match status" value="1"/>
</dbReference>
<keyword evidence="5" id="KW-1185">Reference proteome</keyword>
<comment type="caution">
    <text evidence="4">The sequence shown here is derived from an EMBL/GenBank/DDBJ whole genome shotgun (WGS) entry which is preliminary data.</text>
</comment>
<accession>A0ABU3PTB5</accession>
<evidence type="ECO:0000256" key="2">
    <source>
        <dbReference type="ARBA" id="ARBA00023002"/>
    </source>
</evidence>
<sequence>MLRRRRRLDGTDAFITGAASGIGRATALLLAREGVRVHLTDRDGPGLQATADAVRAAGGAVGLVDTVDVADGPAVAELGRRLTAEHGAMDAVLNVAGISAWGTVRSLEPHHWRSMVDVNLMGPIHVVAALVPPMIEARRGGSVVNVASAAGIVALPWHAAYSASKYGLRGVSEVLRLDLAPHRISVSLVCPGAVATPLTETVQIAGVDTTTPRFRRLLGRFRGHAVTPERAAELIVDGMRRRRFWVYTSLDIRLLHLLQRLFPPGYHAVVRTLGYAANRALPDVERARRADLR</sequence>
<proteinExistence type="inferred from homology"/>
<evidence type="ECO:0000313" key="4">
    <source>
        <dbReference type="EMBL" id="MDT9592475.1"/>
    </source>
</evidence>
<reference evidence="4 5" key="1">
    <citation type="submission" date="2023-08" db="EMBL/GenBank/DDBJ databases">
        <title>Nocardioides seae sp. nov., a bacterium isolated from a soil.</title>
        <authorList>
            <person name="Wang X."/>
        </authorList>
    </citation>
    <scope>NUCLEOTIDE SEQUENCE [LARGE SCALE GENOMIC DNA]</scope>
    <source>
        <strain evidence="4 5">YZH12</strain>
    </source>
</reference>
<dbReference type="NCBIfam" id="NF005881">
    <property type="entry name" value="PRK07832.1"/>
    <property type="match status" value="1"/>
</dbReference>
<dbReference type="SUPFAM" id="SSF51735">
    <property type="entry name" value="NAD(P)-binding Rossmann-fold domains"/>
    <property type="match status" value="1"/>
</dbReference>
<keyword evidence="2" id="KW-0560">Oxidoreductase</keyword>
<dbReference type="InterPro" id="IPR020904">
    <property type="entry name" value="Sc_DH/Rdtase_CS"/>
</dbReference>
<dbReference type="InterPro" id="IPR002347">
    <property type="entry name" value="SDR_fam"/>
</dbReference>
<dbReference type="CDD" id="cd05233">
    <property type="entry name" value="SDR_c"/>
    <property type="match status" value="1"/>
</dbReference>
<comment type="similarity">
    <text evidence="1 3">Belongs to the short-chain dehydrogenases/reductases (SDR) family.</text>
</comment>
<evidence type="ECO:0000256" key="3">
    <source>
        <dbReference type="RuleBase" id="RU000363"/>
    </source>
</evidence>
<protein>
    <submittedName>
        <fullName evidence="4">SDR family oxidoreductase</fullName>
    </submittedName>
</protein>
<dbReference type="EMBL" id="JAVYII010000002">
    <property type="protein sequence ID" value="MDT9592475.1"/>
    <property type="molecule type" value="Genomic_DNA"/>
</dbReference>
<dbReference type="PANTHER" id="PTHR44196">
    <property type="entry name" value="DEHYDROGENASE/REDUCTASE SDR FAMILY MEMBER 7B"/>
    <property type="match status" value="1"/>
</dbReference>
<dbReference type="Proteomes" id="UP001268542">
    <property type="component" value="Unassembled WGS sequence"/>
</dbReference>
<dbReference type="PRINTS" id="PR00080">
    <property type="entry name" value="SDRFAMILY"/>
</dbReference>